<dbReference type="RefSeq" id="WP_143489314.1">
    <property type="nucleotide sequence ID" value="NZ_VJOY01000011.1"/>
</dbReference>
<feature type="signal peptide" evidence="1">
    <location>
        <begin position="1"/>
        <end position="21"/>
    </location>
</feature>
<feature type="chain" id="PRO_5022086005" description="Lipoprotein" evidence="1">
    <location>
        <begin position="22"/>
        <end position="142"/>
    </location>
</feature>
<gene>
    <name evidence="2" type="ORF">FM069_15700</name>
</gene>
<evidence type="ECO:0000313" key="2">
    <source>
        <dbReference type="EMBL" id="TRX73855.1"/>
    </source>
</evidence>
<dbReference type="Proteomes" id="UP000315235">
    <property type="component" value="Unassembled WGS sequence"/>
</dbReference>
<dbReference type="PROSITE" id="PS51257">
    <property type="entry name" value="PROKAR_LIPOPROTEIN"/>
    <property type="match status" value="1"/>
</dbReference>
<evidence type="ECO:0000256" key="1">
    <source>
        <dbReference type="SAM" id="SignalP"/>
    </source>
</evidence>
<comment type="caution">
    <text evidence="2">The sequence shown here is derived from an EMBL/GenBank/DDBJ whole genome shotgun (WGS) entry which is preliminary data.</text>
</comment>
<evidence type="ECO:0008006" key="4">
    <source>
        <dbReference type="Google" id="ProtNLM"/>
    </source>
</evidence>
<reference evidence="2 3" key="1">
    <citation type="submission" date="2019-07" db="EMBL/GenBank/DDBJ databases">
        <title>Pseudomonas mangiferae sp. nov., isolated from bark of mango tree in Thailand.</title>
        <authorList>
            <person name="Srisuk N."/>
            <person name="Anurat P."/>
        </authorList>
    </citation>
    <scope>NUCLEOTIDE SEQUENCE [LARGE SCALE GENOMIC DNA]</scope>
    <source>
        <strain evidence="2 3">DMKU_BBB3-04</strain>
    </source>
</reference>
<keyword evidence="3" id="KW-1185">Reference proteome</keyword>
<evidence type="ECO:0000313" key="3">
    <source>
        <dbReference type="Proteomes" id="UP000315235"/>
    </source>
</evidence>
<sequence length="142" mass="15595">MTRPRSLALALLGLLAGCATSSDLPPPDPAQAWVDVYAAPGHDVSAMSLDDQRVGDARYFQMTPGAHALRVRFQHEVNSQGSDGVSEPMRITCQLEVRYDGFAAGQRYRLEVRPLVLKAQGYLFDAQRRLLARADVLRCGPI</sequence>
<name>A0A553GWM4_9PSED</name>
<proteinExistence type="predicted"/>
<accession>A0A553GWM4</accession>
<dbReference type="OrthoDB" id="6997359at2"/>
<organism evidence="2 3">
    <name type="scientific">Pseudomonas mangiferae</name>
    <dbReference type="NCBI Taxonomy" id="2593654"/>
    <lineage>
        <taxon>Bacteria</taxon>
        <taxon>Pseudomonadati</taxon>
        <taxon>Pseudomonadota</taxon>
        <taxon>Gammaproteobacteria</taxon>
        <taxon>Pseudomonadales</taxon>
        <taxon>Pseudomonadaceae</taxon>
        <taxon>Pseudomonas</taxon>
    </lineage>
</organism>
<dbReference type="AlphaFoldDB" id="A0A553GWM4"/>
<keyword evidence="1" id="KW-0732">Signal</keyword>
<protein>
    <recommendedName>
        <fullName evidence="4">Lipoprotein</fullName>
    </recommendedName>
</protein>
<dbReference type="EMBL" id="VJOY01000011">
    <property type="protein sequence ID" value="TRX73855.1"/>
    <property type="molecule type" value="Genomic_DNA"/>
</dbReference>